<name>A0AAV1ED13_OLDCO</name>
<protein>
    <submittedName>
        <fullName evidence="2">OLC1v1018984C1</fullName>
    </submittedName>
</protein>
<keyword evidence="3" id="KW-1185">Reference proteome</keyword>
<dbReference type="EMBL" id="OX459126">
    <property type="protein sequence ID" value="CAI9117579.1"/>
    <property type="molecule type" value="Genomic_DNA"/>
</dbReference>
<organism evidence="2 3">
    <name type="scientific">Oldenlandia corymbosa var. corymbosa</name>
    <dbReference type="NCBI Taxonomy" id="529605"/>
    <lineage>
        <taxon>Eukaryota</taxon>
        <taxon>Viridiplantae</taxon>
        <taxon>Streptophyta</taxon>
        <taxon>Embryophyta</taxon>
        <taxon>Tracheophyta</taxon>
        <taxon>Spermatophyta</taxon>
        <taxon>Magnoliopsida</taxon>
        <taxon>eudicotyledons</taxon>
        <taxon>Gunneridae</taxon>
        <taxon>Pentapetalae</taxon>
        <taxon>asterids</taxon>
        <taxon>lamiids</taxon>
        <taxon>Gentianales</taxon>
        <taxon>Rubiaceae</taxon>
        <taxon>Rubioideae</taxon>
        <taxon>Spermacoceae</taxon>
        <taxon>Hedyotis-Oldenlandia complex</taxon>
        <taxon>Oldenlandia</taxon>
    </lineage>
</organism>
<reference evidence="2" key="1">
    <citation type="submission" date="2023-03" db="EMBL/GenBank/DDBJ databases">
        <authorList>
            <person name="Julca I."/>
        </authorList>
    </citation>
    <scope>NUCLEOTIDE SEQUENCE</scope>
</reference>
<dbReference type="AlphaFoldDB" id="A0AAV1ED13"/>
<sequence length="198" mass="21858">LLLKSEKINDPNLFPSSTQESDVGSVSEPRFSYPSVECAGGNKEVSDNVVVDSSKTKIANQGSNCTLYCISNKTAYPIQFYDAYGDKDYFIQTGEDKCPEVWLPLATETPSSLHILYPRGGPSRQLVTLYGKSDGDQLITVANETDSVSFPTHIKVPFVSSKGCLTIKGAHPKYRIECYRHVPGVADDFMVEFKTTLR</sequence>
<dbReference type="Proteomes" id="UP001161247">
    <property type="component" value="Chromosome 9"/>
</dbReference>
<evidence type="ECO:0000313" key="3">
    <source>
        <dbReference type="Proteomes" id="UP001161247"/>
    </source>
</evidence>
<accession>A0AAV1ED13</accession>
<proteinExistence type="predicted"/>
<feature type="non-terminal residue" evidence="2">
    <location>
        <position position="1"/>
    </location>
</feature>
<evidence type="ECO:0000313" key="2">
    <source>
        <dbReference type="EMBL" id="CAI9117579.1"/>
    </source>
</evidence>
<feature type="compositionally biased region" description="Polar residues" evidence="1">
    <location>
        <begin position="14"/>
        <end position="24"/>
    </location>
</feature>
<evidence type="ECO:0000256" key="1">
    <source>
        <dbReference type="SAM" id="MobiDB-lite"/>
    </source>
</evidence>
<feature type="region of interest" description="Disordered" evidence="1">
    <location>
        <begin position="1"/>
        <end position="27"/>
    </location>
</feature>
<gene>
    <name evidence="2" type="ORF">OLC1_LOCUS23624</name>
</gene>